<dbReference type="InterPro" id="IPR036291">
    <property type="entry name" value="NAD(P)-bd_dom_sf"/>
</dbReference>
<reference evidence="2 3" key="1">
    <citation type="submission" date="2013-05" db="EMBL/GenBank/DDBJ databases">
        <title>Genome assembly of Chondromyces apiculatus DSM 436.</title>
        <authorList>
            <person name="Sharma G."/>
            <person name="Khatri I."/>
            <person name="Kaur C."/>
            <person name="Mayilraj S."/>
            <person name="Subramanian S."/>
        </authorList>
    </citation>
    <scope>NUCLEOTIDE SEQUENCE [LARGE SCALE GENOMIC DNA]</scope>
    <source>
        <strain evidence="2 3">DSM 436</strain>
    </source>
</reference>
<dbReference type="STRING" id="1192034.CAP_4109"/>
<dbReference type="NCBIfam" id="NF005559">
    <property type="entry name" value="PRK07231.1"/>
    <property type="match status" value="1"/>
</dbReference>
<dbReference type="eggNOG" id="COG1028">
    <property type="taxonomic scope" value="Bacteria"/>
</dbReference>
<dbReference type="RefSeq" id="WP_044235604.1">
    <property type="nucleotide sequence ID" value="NZ_ASRX01000003.1"/>
</dbReference>
<dbReference type="PRINTS" id="PR00080">
    <property type="entry name" value="SDRFAMILY"/>
</dbReference>
<dbReference type="SUPFAM" id="SSF51735">
    <property type="entry name" value="NAD(P)-binding Rossmann-fold domains"/>
    <property type="match status" value="1"/>
</dbReference>
<dbReference type="Gene3D" id="3.40.50.720">
    <property type="entry name" value="NAD(P)-binding Rossmann-like Domain"/>
    <property type="match status" value="1"/>
</dbReference>
<dbReference type="FunFam" id="3.40.50.720:FF:000084">
    <property type="entry name" value="Short-chain dehydrogenase reductase"/>
    <property type="match status" value="1"/>
</dbReference>
<comment type="caution">
    <text evidence="2">The sequence shown here is derived from an EMBL/GenBank/DDBJ whole genome shotgun (WGS) entry which is preliminary data.</text>
</comment>
<dbReference type="Pfam" id="PF13561">
    <property type="entry name" value="adh_short_C2"/>
    <property type="match status" value="1"/>
</dbReference>
<dbReference type="PROSITE" id="PS00061">
    <property type="entry name" value="ADH_SHORT"/>
    <property type="match status" value="1"/>
</dbReference>
<dbReference type="InterPro" id="IPR002347">
    <property type="entry name" value="SDR_fam"/>
</dbReference>
<dbReference type="CDD" id="cd05233">
    <property type="entry name" value="SDR_c"/>
    <property type="match status" value="1"/>
</dbReference>
<proteinExistence type="inferred from homology"/>
<accession>A0A017TH79</accession>
<dbReference type="EMBL" id="ASRX01000003">
    <property type="protein sequence ID" value="EYF08579.1"/>
    <property type="molecule type" value="Genomic_DNA"/>
</dbReference>
<dbReference type="PRINTS" id="PR00081">
    <property type="entry name" value="GDHRDH"/>
</dbReference>
<comment type="similarity">
    <text evidence="1">Belongs to the short-chain dehydrogenases/reductases (SDR) family.</text>
</comment>
<dbReference type="PANTHER" id="PTHR43943:SF2">
    <property type="entry name" value="DEHYDROGENASE_REDUCTASE 4"/>
    <property type="match status" value="1"/>
</dbReference>
<dbReference type="AlphaFoldDB" id="A0A017TH79"/>
<name>A0A017TH79_9BACT</name>
<evidence type="ECO:0000256" key="1">
    <source>
        <dbReference type="ARBA" id="ARBA00006484"/>
    </source>
</evidence>
<evidence type="ECO:0000313" key="2">
    <source>
        <dbReference type="EMBL" id="EYF08579.1"/>
    </source>
</evidence>
<evidence type="ECO:0000313" key="3">
    <source>
        <dbReference type="Proteomes" id="UP000019678"/>
    </source>
</evidence>
<dbReference type="PANTHER" id="PTHR43943">
    <property type="entry name" value="DEHYDROGENASE/REDUCTASE (SDR FAMILY) MEMBER 4"/>
    <property type="match status" value="1"/>
</dbReference>
<keyword evidence="3" id="KW-1185">Reference proteome</keyword>
<dbReference type="InterPro" id="IPR020904">
    <property type="entry name" value="Sc_DH/Rdtase_CS"/>
</dbReference>
<sequence length="255" mass="26855">MNPLIHLEGKVALVTGGSRGIGEAIARAFGLAGAEVAIASRKMQGVSEAAERLRKEGITVERYACHAGKPDELDALVAQVIQRFGRIDVLVNNAATNPHFGPMVTADEAAFDKTFEVNVKGYFHLARRVAGHLVDRRAPGSLLFISSVNGLMGAPLQGIYGMTKAAVISMTKTLAVELGPSNIRVNAIAPGLVETKFSQALVTNPDIVKRMVDRTPLGRYAQPEEIAGAALFLASDAASFVTGHTLVVDGGLTIA</sequence>
<gene>
    <name evidence="2" type="ORF">CAP_4109</name>
</gene>
<dbReference type="Proteomes" id="UP000019678">
    <property type="component" value="Unassembled WGS sequence"/>
</dbReference>
<organism evidence="2 3">
    <name type="scientific">Chondromyces apiculatus DSM 436</name>
    <dbReference type="NCBI Taxonomy" id="1192034"/>
    <lineage>
        <taxon>Bacteria</taxon>
        <taxon>Pseudomonadati</taxon>
        <taxon>Myxococcota</taxon>
        <taxon>Polyangia</taxon>
        <taxon>Polyangiales</taxon>
        <taxon>Polyangiaceae</taxon>
        <taxon>Chondromyces</taxon>
    </lineage>
</organism>
<protein>
    <submittedName>
        <fullName evidence="2">Short-chain dehydrogenase/reductase SDR</fullName>
    </submittedName>
</protein>
<dbReference type="OrthoDB" id="5354363at2"/>